<comment type="caution">
    <text evidence="3">The sequence shown here is derived from an EMBL/GenBank/DDBJ whole genome shotgun (WGS) entry which is preliminary data.</text>
</comment>
<organism evidence="3 4">
    <name type="scientific">Protopolystoma xenopodis</name>
    <dbReference type="NCBI Taxonomy" id="117903"/>
    <lineage>
        <taxon>Eukaryota</taxon>
        <taxon>Metazoa</taxon>
        <taxon>Spiralia</taxon>
        <taxon>Lophotrochozoa</taxon>
        <taxon>Platyhelminthes</taxon>
        <taxon>Monogenea</taxon>
        <taxon>Polyopisthocotylea</taxon>
        <taxon>Polystomatidea</taxon>
        <taxon>Polystomatidae</taxon>
        <taxon>Protopolystoma</taxon>
    </lineage>
</organism>
<feature type="domain" description="Guanylate cyclase" evidence="2">
    <location>
        <begin position="59"/>
        <end position="105"/>
    </location>
</feature>
<keyword evidence="1" id="KW-0456">Lyase</keyword>
<dbReference type="InterPro" id="IPR029787">
    <property type="entry name" value="Nucleotide_cyclase"/>
</dbReference>
<dbReference type="GO" id="GO:0004383">
    <property type="term" value="F:guanylate cyclase activity"/>
    <property type="evidence" value="ECO:0007669"/>
    <property type="project" value="TreeGrafter"/>
</dbReference>
<evidence type="ECO:0000259" key="2">
    <source>
        <dbReference type="PROSITE" id="PS50125"/>
    </source>
</evidence>
<dbReference type="PANTHER" id="PTHR45655">
    <property type="entry name" value="GUANYLATE CYCLASE SOLUBLE SUBUNIT BETA-2"/>
    <property type="match status" value="1"/>
</dbReference>
<dbReference type="PROSITE" id="PS50125">
    <property type="entry name" value="GUANYLATE_CYCLASE_2"/>
    <property type="match status" value="1"/>
</dbReference>
<accession>A0A448WSG7</accession>
<evidence type="ECO:0000313" key="4">
    <source>
        <dbReference type="Proteomes" id="UP000784294"/>
    </source>
</evidence>
<keyword evidence="4" id="KW-1185">Reference proteome</keyword>
<dbReference type="EMBL" id="CAAALY010040057">
    <property type="protein sequence ID" value="VEL19093.1"/>
    <property type="molecule type" value="Genomic_DNA"/>
</dbReference>
<dbReference type="Pfam" id="PF00211">
    <property type="entry name" value="Guanylate_cyc"/>
    <property type="match status" value="1"/>
</dbReference>
<dbReference type="GO" id="GO:0038060">
    <property type="term" value="P:nitric oxide-cGMP-mediated signaling"/>
    <property type="evidence" value="ECO:0007669"/>
    <property type="project" value="TreeGrafter"/>
</dbReference>
<dbReference type="GO" id="GO:0008074">
    <property type="term" value="C:guanylate cyclase complex, soluble"/>
    <property type="evidence" value="ECO:0007669"/>
    <property type="project" value="TreeGrafter"/>
</dbReference>
<proteinExistence type="predicted"/>
<name>A0A448WSG7_9PLAT</name>
<dbReference type="Gene3D" id="3.30.70.1230">
    <property type="entry name" value="Nucleotide cyclase"/>
    <property type="match status" value="1"/>
</dbReference>
<dbReference type="InterPro" id="IPR001054">
    <property type="entry name" value="A/G_cyclase"/>
</dbReference>
<reference evidence="3" key="1">
    <citation type="submission" date="2018-11" db="EMBL/GenBank/DDBJ databases">
        <authorList>
            <consortium name="Pathogen Informatics"/>
        </authorList>
    </citation>
    <scope>NUCLEOTIDE SEQUENCE</scope>
</reference>
<dbReference type="Proteomes" id="UP000784294">
    <property type="component" value="Unassembled WGS sequence"/>
</dbReference>
<evidence type="ECO:0000256" key="1">
    <source>
        <dbReference type="ARBA" id="ARBA00023239"/>
    </source>
</evidence>
<dbReference type="OrthoDB" id="6127067at2759"/>
<protein>
    <recommendedName>
        <fullName evidence="2">Guanylate cyclase domain-containing protein</fullName>
    </recommendedName>
</protein>
<evidence type="ECO:0000313" key="3">
    <source>
        <dbReference type="EMBL" id="VEL19093.1"/>
    </source>
</evidence>
<dbReference type="SUPFAM" id="SSF55073">
    <property type="entry name" value="Nucleotide cyclase"/>
    <property type="match status" value="1"/>
</dbReference>
<dbReference type="PANTHER" id="PTHR45655:SF10">
    <property type="entry name" value="SOLUBLE GUANYLATE CYCLASE 88E"/>
    <property type="match status" value="1"/>
</dbReference>
<sequence>MDGYIPKRFIGIVSERRHRRHRVTTYHCVTLVRRNYVLTITPLTDDAGETFRNTFDAVSVCFTKVVNFNNLCTQVEVEEVIALLNKMYTLYDQLTERHKVYKVSSREPLVCLHYPGEDVTTFDLFPLNPKLVMLTSTLIPSNGICALFEYLLLFSKCLLPASLKFSSAELGNACPGYESQ</sequence>
<gene>
    <name evidence="3" type="ORF">PXEA_LOCUS12533</name>
</gene>
<dbReference type="GO" id="GO:0070482">
    <property type="term" value="P:response to oxygen levels"/>
    <property type="evidence" value="ECO:0007669"/>
    <property type="project" value="TreeGrafter"/>
</dbReference>
<dbReference type="AlphaFoldDB" id="A0A448WSG7"/>